<proteinExistence type="predicted"/>
<organism evidence="2 3">
    <name type="scientific">Tsukamurella pseudospumae</name>
    <dbReference type="NCBI Taxonomy" id="239498"/>
    <lineage>
        <taxon>Bacteria</taxon>
        <taxon>Bacillati</taxon>
        <taxon>Actinomycetota</taxon>
        <taxon>Actinomycetes</taxon>
        <taxon>Mycobacteriales</taxon>
        <taxon>Tsukamurellaceae</taxon>
        <taxon>Tsukamurella</taxon>
    </lineage>
</organism>
<dbReference type="InterPro" id="IPR009061">
    <property type="entry name" value="DNA-bd_dom_put_sf"/>
</dbReference>
<dbReference type="Pfam" id="PF12728">
    <property type="entry name" value="HTH_17"/>
    <property type="match status" value="1"/>
</dbReference>
<feature type="domain" description="Helix-turn-helix" evidence="1">
    <location>
        <begin position="50"/>
        <end position="97"/>
    </location>
</feature>
<comment type="caution">
    <text evidence="2">The sequence shown here is derived from an EMBL/GenBank/DDBJ whole genome shotgun (WGS) entry which is preliminary data.</text>
</comment>
<gene>
    <name evidence="2" type="ORF">AXK60_02670</name>
</gene>
<protein>
    <recommendedName>
        <fullName evidence="1">Helix-turn-helix domain-containing protein</fullName>
    </recommendedName>
</protein>
<dbReference type="NCBIfam" id="TIGR01764">
    <property type="entry name" value="excise"/>
    <property type="match status" value="1"/>
</dbReference>
<name>A0A138AWH6_9ACTN</name>
<dbReference type="Proteomes" id="UP000070258">
    <property type="component" value="Unassembled WGS sequence"/>
</dbReference>
<dbReference type="InterPro" id="IPR010093">
    <property type="entry name" value="SinI_DNA-bd"/>
</dbReference>
<evidence type="ECO:0000313" key="3">
    <source>
        <dbReference type="Proteomes" id="UP000070258"/>
    </source>
</evidence>
<evidence type="ECO:0000259" key="1">
    <source>
        <dbReference type="Pfam" id="PF12728"/>
    </source>
</evidence>
<dbReference type="InterPro" id="IPR041657">
    <property type="entry name" value="HTH_17"/>
</dbReference>
<dbReference type="OrthoDB" id="26212at2"/>
<dbReference type="RefSeq" id="WP_068569412.1">
    <property type="nucleotide sequence ID" value="NZ_LSRF01000001.1"/>
</dbReference>
<dbReference type="STRING" id="239498.AXK60_02670"/>
<dbReference type="EMBL" id="LSRF01000001">
    <property type="protein sequence ID" value="KXP14801.1"/>
    <property type="molecule type" value="Genomic_DNA"/>
</dbReference>
<dbReference type="SUPFAM" id="SSF46955">
    <property type="entry name" value="Putative DNA-binding domain"/>
    <property type="match status" value="1"/>
</dbReference>
<sequence>MTATLHTSPDPEQPISLDHQPAWAHPVIEFLRDAAEHGYSVQLTAKLDTMTPAQMADRLGVSRATISRRIASGDIRALKVGNRHRITTQEFARYREEMMISIAEQSQDDFEVDLRRG</sequence>
<reference evidence="3" key="1">
    <citation type="submission" date="2016-02" db="EMBL/GenBank/DDBJ databases">
        <authorList>
            <person name="Wen L."/>
            <person name="He K."/>
            <person name="Yang H."/>
        </authorList>
    </citation>
    <scope>NUCLEOTIDE SEQUENCE [LARGE SCALE GENOMIC DNA]</scope>
    <source>
        <strain evidence="3">JCM 15929</strain>
    </source>
</reference>
<dbReference type="GO" id="GO:0003677">
    <property type="term" value="F:DNA binding"/>
    <property type="evidence" value="ECO:0007669"/>
    <property type="project" value="InterPro"/>
</dbReference>
<accession>A0A138AWH6</accession>
<dbReference type="AlphaFoldDB" id="A0A138AWH6"/>
<evidence type="ECO:0000313" key="2">
    <source>
        <dbReference type="EMBL" id="KXP14801.1"/>
    </source>
</evidence>